<reference evidence="2" key="2">
    <citation type="journal article" date="2021" name="PeerJ">
        <title>Extensive microbial diversity within the chicken gut microbiome revealed by metagenomics and culture.</title>
        <authorList>
            <person name="Gilroy R."/>
            <person name="Ravi A."/>
            <person name="Getino M."/>
            <person name="Pursley I."/>
            <person name="Horton D.L."/>
            <person name="Alikhan N.F."/>
            <person name="Baker D."/>
            <person name="Gharbi K."/>
            <person name="Hall N."/>
            <person name="Watson M."/>
            <person name="Adriaenssens E.M."/>
            <person name="Foster-Nyarko E."/>
            <person name="Jarju S."/>
            <person name="Secka A."/>
            <person name="Antonio M."/>
            <person name="Oren A."/>
            <person name="Chaudhuri R.R."/>
            <person name="La Ragione R."/>
            <person name="Hildebrand F."/>
            <person name="Pallen M.J."/>
        </authorList>
    </citation>
    <scope>NUCLEOTIDE SEQUENCE</scope>
    <source>
        <strain evidence="2">ChiGjej1B1-1684</strain>
    </source>
</reference>
<name>A0A9D1S810_9FIRM</name>
<dbReference type="SUPFAM" id="SSF56300">
    <property type="entry name" value="Metallo-dependent phosphatases"/>
    <property type="match status" value="1"/>
</dbReference>
<sequence>MIYAVSDIHGCYDKFLGLLDLIKFSDDDTMYILGDMVDRGKDGIKLLFDLMDRKNIVALRGNHDHTAFLMLKHLGMSVDSYDTESLLEIYRMWISDGGHTTYKAFKNLNKQDRRKIINYLATLPYYREITVNGKNFFLSHTMPEKEKMDSFDDCRMSDFLMGEVDYEKVYDKDRFFVTGHTPTGFIDESYTGKIWQKNNHIAIDCGAVFGNPLGCICLDTLEEFYYDTKE</sequence>
<proteinExistence type="predicted"/>
<dbReference type="InterPro" id="IPR029052">
    <property type="entry name" value="Metallo-depent_PP-like"/>
</dbReference>
<dbReference type="AlphaFoldDB" id="A0A9D1S810"/>
<accession>A0A9D1S810</accession>
<dbReference type="Proteomes" id="UP000824118">
    <property type="component" value="Unassembled WGS sequence"/>
</dbReference>
<evidence type="ECO:0000313" key="3">
    <source>
        <dbReference type="Proteomes" id="UP000824118"/>
    </source>
</evidence>
<reference evidence="2" key="1">
    <citation type="submission" date="2020-10" db="EMBL/GenBank/DDBJ databases">
        <authorList>
            <person name="Gilroy R."/>
        </authorList>
    </citation>
    <scope>NUCLEOTIDE SEQUENCE</scope>
    <source>
        <strain evidence="2">ChiGjej1B1-1684</strain>
    </source>
</reference>
<evidence type="ECO:0000313" key="2">
    <source>
        <dbReference type="EMBL" id="HIU50285.1"/>
    </source>
</evidence>
<protein>
    <submittedName>
        <fullName evidence="2">Metallophosphoesterase</fullName>
    </submittedName>
</protein>
<organism evidence="2 3">
    <name type="scientific">Candidatus Limousia pullorum</name>
    <dbReference type="NCBI Taxonomy" id="2840860"/>
    <lineage>
        <taxon>Bacteria</taxon>
        <taxon>Bacillati</taxon>
        <taxon>Bacillota</taxon>
        <taxon>Clostridia</taxon>
        <taxon>Eubacteriales</taxon>
        <taxon>Oscillospiraceae</taxon>
        <taxon>Oscillospiraceae incertae sedis</taxon>
        <taxon>Candidatus Limousia</taxon>
    </lineage>
</organism>
<dbReference type="InterPro" id="IPR050126">
    <property type="entry name" value="Ap4A_hydrolase"/>
</dbReference>
<dbReference type="Pfam" id="PF00149">
    <property type="entry name" value="Metallophos"/>
    <property type="match status" value="1"/>
</dbReference>
<evidence type="ECO:0000259" key="1">
    <source>
        <dbReference type="Pfam" id="PF00149"/>
    </source>
</evidence>
<comment type="caution">
    <text evidence="2">The sequence shown here is derived from an EMBL/GenBank/DDBJ whole genome shotgun (WGS) entry which is preliminary data.</text>
</comment>
<dbReference type="EMBL" id="DVNG01000067">
    <property type="protein sequence ID" value="HIU50285.1"/>
    <property type="molecule type" value="Genomic_DNA"/>
</dbReference>
<dbReference type="Gene3D" id="3.60.21.10">
    <property type="match status" value="1"/>
</dbReference>
<dbReference type="InterPro" id="IPR004843">
    <property type="entry name" value="Calcineurin-like_PHP"/>
</dbReference>
<dbReference type="GO" id="GO:0016791">
    <property type="term" value="F:phosphatase activity"/>
    <property type="evidence" value="ECO:0007669"/>
    <property type="project" value="TreeGrafter"/>
</dbReference>
<feature type="domain" description="Calcineurin-like phosphoesterase" evidence="1">
    <location>
        <begin position="2"/>
        <end position="184"/>
    </location>
</feature>
<dbReference type="PANTHER" id="PTHR42850">
    <property type="entry name" value="METALLOPHOSPHOESTERASE"/>
    <property type="match status" value="1"/>
</dbReference>
<gene>
    <name evidence="2" type="ORF">IAD22_04665</name>
</gene>
<dbReference type="GO" id="GO:0005737">
    <property type="term" value="C:cytoplasm"/>
    <property type="evidence" value="ECO:0007669"/>
    <property type="project" value="TreeGrafter"/>
</dbReference>